<evidence type="ECO:0000259" key="1">
    <source>
        <dbReference type="PROSITE" id="PS51352"/>
    </source>
</evidence>
<reference evidence="2 3" key="1">
    <citation type="submission" date="2021-03" db="EMBL/GenBank/DDBJ databases">
        <title>Thermosipho ferrireducens sp.nov., an anaerobic thermophilic iron-reducing bacterium isolated from a deep-sea hydrothermal sulfide deposits.</title>
        <authorList>
            <person name="Zeng X."/>
            <person name="Chen Y."/>
            <person name="Shao Z."/>
        </authorList>
    </citation>
    <scope>NUCLEOTIDE SEQUENCE [LARGE SCALE GENOMIC DNA]</scope>
    <source>
        <strain evidence="2 3">JL129W03</strain>
    </source>
</reference>
<dbReference type="Proteomes" id="UP000671862">
    <property type="component" value="Chromosome"/>
</dbReference>
<feature type="domain" description="Thioredoxin" evidence="1">
    <location>
        <begin position="13"/>
        <end position="140"/>
    </location>
</feature>
<dbReference type="InterPro" id="IPR036249">
    <property type="entry name" value="Thioredoxin-like_sf"/>
</dbReference>
<protein>
    <submittedName>
        <fullName evidence="2">Thioredoxin family protein</fullName>
    </submittedName>
</protein>
<dbReference type="EMBL" id="CP071446">
    <property type="protein sequence ID" value="QTA38729.1"/>
    <property type="molecule type" value="Genomic_DNA"/>
</dbReference>
<evidence type="ECO:0000313" key="2">
    <source>
        <dbReference type="EMBL" id="QTA38729.1"/>
    </source>
</evidence>
<dbReference type="SUPFAM" id="SSF52833">
    <property type="entry name" value="Thioredoxin-like"/>
    <property type="match status" value="1"/>
</dbReference>
<gene>
    <name evidence="2" type="ORF">JYK00_04265</name>
</gene>
<name>A0ABX7S909_9BACT</name>
<accession>A0ABX7S909</accession>
<evidence type="ECO:0000313" key="3">
    <source>
        <dbReference type="Proteomes" id="UP000671862"/>
    </source>
</evidence>
<organism evidence="2 3">
    <name type="scientific">Thermosipho ferrireducens</name>
    <dbReference type="NCBI Taxonomy" id="2571116"/>
    <lineage>
        <taxon>Bacteria</taxon>
        <taxon>Thermotogati</taxon>
        <taxon>Thermotogota</taxon>
        <taxon>Thermotogae</taxon>
        <taxon>Thermotogales</taxon>
        <taxon>Fervidobacteriaceae</taxon>
        <taxon>Thermosipho</taxon>
    </lineage>
</organism>
<dbReference type="Gene3D" id="3.40.30.10">
    <property type="entry name" value="Glutaredoxin"/>
    <property type="match status" value="1"/>
</dbReference>
<dbReference type="Pfam" id="PF13098">
    <property type="entry name" value="Thioredoxin_2"/>
    <property type="match status" value="1"/>
</dbReference>
<dbReference type="PROSITE" id="PS51352">
    <property type="entry name" value="THIOREDOXIN_2"/>
    <property type="match status" value="1"/>
</dbReference>
<sequence length="225" mass="26049">MKKRILTLIFSLLSLISFSYNYTLHDLAIANKVSQIEKKPLLIYFASPECIYCKKFESEVLSNKVFQTILRGSYVFVKITPDNNITEFFGKEYTNRELFALFGVRGTPTFVFWNNNQVITSVPGYMPEDIFIKALRYILRFIYSNIKISFEEYSKAADEFYGIPKIITVSKDEADFILKNDKNAVFISTLSEKDDKFALYITEDNQIANKLIKSGVIRVLLINNK</sequence>
<dbReference type="InterPro" id="IPR013766">
    <property type="entry name" value="Thioredoxin_domain"/>
</dbReference>
<dbReference type="RefSeq" id="WP_207567446.1">
    <property type="nucleotide sequence ID" value="NZ_CP071446.1"/>
</dbReference>
<dbReference type="InterPro" id="IPR012336">
    <property type="entry name" value="Thioredoxin-like_fold"/>
</dbReference>
<proteinExistence type="predicted"/>
<keyword evidence="3" id="KW-1185">Reference proteome</keyword>